<evidence type="ECO:0000256" key="1">
    <source>
        <dbReference type="SAM" id="SignalP"/>
    </source>
</evidence>
<dbReference type="EMBL" id="SGVY01000011">
    <property type="protein sequence ID" value="TFH82616.1"/>
    <property type="molecule type" value="Genomic_DNA"/>
</dbReference>
<evidence type="ECO:0000313" key="4">
    <source>
        <dbReference type="Proteomes" id="UP000297872"/>
    </source>
</evidence>
<dbReference type="InterPro" id="IPR026444">
    <property type="entry name" value="Secre_tail"/>
</dbReference>
<evidence type="ECO:0000259" key="2">
    <source>
        <dbReference type="Pfam" id="PF26628"/>
    </source>
</evidence>
<organism evidence="3 4">
    <name type="scientific">Segatella hominis</name>
    <dbReference type="NCBI Taxonomy" id="2518605"/>
    <lineage>
        <taxon>Bacteria</taxon>
        <taxon>Pseudomonadati</taxon>
        <taxon>Bacteroidota</taxon>
        <taxon>Bacteroidia</taxon>
        <taxon>Bacteroidales</taxon>
        <taxon>Prevotellaceae</taxon>
        <taxon>Segatella</taxon>
    </lineage>
</organism>
<accession>A0A4Y8VQG6</accession>
<dbReference type="Proteomes" id="UP000297872">
    <property type="component" value="Unassembled WGS sequence"/>
</dbReference>
<feature type="chain" id="PRO_5021321127" evidence="1">
    <location>
        <begin position="23"/>
        <end position="468"/>
    </location>
</feature>
<dbReference type="NCBIfam" id="TIGR04183">
    <property type="entry name" value="Por_Secre_tail"/>
    <property type="match status" value="1"/>
</dbReference>
<dbReference type="InterPro" id="IPR058515">
    <property type="entry name" value="DUF8202"/>
</dbReference>
<protein>
    <submittedName>
        <fullName evidence="3">T9SS type A sorting domain-containing protein</fullName>
    </submittedName>
</protein>
<dbReference type="AlphaFoldDB" id="A0A4Y8VQG6"/>
<feature type="signal peptide" evidence="1">
    <location>
        <begin position="1"/>
        <end position="22"/>
    </location>
</feature>
<feature type="domain" description="DUF8202" evidence="2">
    <location>
        <begin position="99"/>
        <end position="262"/>
    </location>
</feature>
<dbReference type="OrthoDB" id="2582440at2"/>
<gene>
    <name evidence="3" type="ORF">EXN75_05745</name>
</gene>
<comment type="caution">
    <text evidence="3">The sequence shown here is derived from an EMBL/GenBank/DDBJ whole genome shotgun (WGS) entry which is preliminary data.</text>
</comment>
<keyword evidence="4" id="KW-1185">Reference proteome</keyword>
<name>A0A4Y8VQG6_9BACT</name>
<evidence type="ECO:0000313" key="3">
    <source>
        <dbReference type="EMBL" id="TFH82616.1"/>
    </source>
</evidence>
<dbReference type="GeneID" id="302994798"/>
<dbReference type="RefSeq" id="WP_134843112.1">
    <property type="nucleotide sequence ID" value="NZ_SGVY01000011.1"/>
</dbReference>
<reference evidence="3 4" key="1">
    <citation type="submission" date="2019-02" db="EMBL/GenBank/DDBJ databases">
        <title>Draft Genome Sequence of the Prevotella sp. BCRC 81118, Isolated from Human Feces.</title>
        <authorList>
            <person name="Huang C.-H."/>
        </authorList>
    </citation>
    <scope>NUCLEOTIDE SEQUENCE [LARGE SCALE GENOMIC DNA]</scope>
    <source>
        <strain evidence="3 4">BCRC 81118</strain>
    </source>
</reference>
<dbReference type="Pfam" id="PF26628">
    <property type="entry name" value="DUF8202"/>
    <property type="match status" value="1"/>
</dbReference>
<keyword evidence="1" id="KW-0732">Signal</keyword>
<proteinExistence type="predicted"/>
<sequence length="468" mass="50933">MRQIQNIVFCALSMAFSPSLHAQTPGGVGMPAVWQHGPCLLRTQSNKPLSVVSVIDGKVCAYTTSSAMGGTLRMGGKPMSSTGHPQEHLAYARALSMQERQRVESHLALRYGITLGGNYLDSHGKIIWDGNRNKAFRHHVAGIAHDAASGLKLLHGASSEEMHPLQVTTQTLADGQSLLWGDDGAPAELADSKAHGKWVLRKWVSESSSMAGTPIRMSLGIDRLRQTGMEQGEDIYLAIDPSETGNFRADAVRYVRGEMNEEDSVVFHGIDAGSLHCFTFRVAGDMFTTLSVDQPSRDSESMGTATILVSGGVPPYRMCLEREGQAMYDQSSSDTLRSIGGLVEGRYSLLTTDKLGNEYGHEFQVSASGNMELPDDLRNARSLHDVFFLATEVTPNPTADGYVRIRLETAAEFPLTTILYTAAGEEVDKSEFGAGTYFHTTAYLPSPGTYLLRMVAGNHSKTIKLIRR</sequence>